<proteinExistence type="predicted"/>
<accession>A0AAD7MMX0</accession>
<sequence length="115" mass="12856">MCWRCLCLVVLLLDSLISDSPGPVYFISGLSVATEIEWTIRTVTYICDSNPHPVRHVADGSEGGKLRPTIFCPLRSWALLCRQTGFDSPEKSPPLHLPDLHQKIILPIENLFQNG</sequence>
<evidence type="ECO:0008006" key="4">
    <source>
        <dbReference type="Google" id="ProtNLM"/>
    </source>
</evidence>
<dbReference type="AlphaFoldDB" id="A0AAD7MMX0"/>
<feature type="signal peptide" evidence="1">
    <location>
        <begin position="1"/>
        <end position="18"/>
    </location>
</feature>
<protein>
    <recommendedName>
        <fullName evidence="4">Secreted protein</fullName>
    </recommendedName>
</protein>
<comment type="caution">
    <text evidence="2">The sequence shown here is derived from an EMBL/GenBank/DDBJ whole genome shotgun (WGS) entry which is preliminary data.</text>
</comment>
<feature type="chain" id="PRO_5042135322" description="Secreted protein" evidence="1">
    <location>
        <begin position="19"/>
        <end position="115"/>
    </location>
</feature>
<gene>
    <name evidence="2" type="ORF">DFH07DRAFT_855722</name>
</gene>
<dbReference type="Proteomes" id="UP001215280">
    <property type="component" value="Unassembled WGS sequence"/>
</dbReference>
<name>A0AAD7MMX0_9AGAR</name>
<keyword evidence="1" id="KW-0732">Signal</keyword>
<reference evidence="2" key="1">
    <citation type="submission" date="2023-03" db="EMBL/GenBank/DDBJ databases">
        <title>Massive genome expansion in bonnet fungi (Mycena s.s.) driven by repeated elements and novel gene families across ecological guilds.</title>
        <authorList>
            <consortium name="Lawrence Berkeley National Laboratory"/>
            <person name="Harder C.B."/>
            <person name="Miyauchi S."/>
            <person name="Viragh M."/>
            <person name="Kuo A."/>
            <person name="Thoen E."/>
            <person name="Andreopoulos B."/>
            <person name="Lu D."/>
            <person name="Skrede I."/>
            <person name="Drula E."/>
            <person name="Henrissat B."/>
            <person name="Morin E."/>
            <person name="Kohler A."/>
            <person name="Barry K."/>
            <person name="LaButti K."/>
            <person name="Morin E."/>
            <person name="Salamov A."/>
            <person name="Lipzen A."/>
            <person name="Mereny Z."/>
            <person name="Hegedus B."/>
            <person name="Baldrian P."/>
            <person name="Stursova M."/>
            <person name="Weitz H."/>
            <person name="Taylor A."/>
            <person name="Grigoriev I.V."/>
            <person name="Nagy L.G."/>
            <person name="Martin F."/>
            <person name="Kauserud H."/>
        </authorList>
    </citation>
    <scope>NUCLEOTIDE SEQUENCE</scope>
    <source>
        <strain evidence="2">CBHHK188m</strain>
    </source>
</reference>
<organism evidence="2 3">
    <name type="scientific">Mycena maculata</name>
    <dbReference type="NCBI Taxonomy" id="230809"/>
    <lineage>
        <taxon>Eukaryota</taxon>
        <taxon>Fungi</taxon>
        <taxon>Dikarya</taxon>
        <taxon>Basidiomycota</taxon>
        <taxon>Agaricomycotina</taxon>
        <taxon>Agaricomycetes</taxon>
        <taxon>Agaricomycetidae</taxon>
        <taxon>Agaricales</taxon>
        <taxon>Marasmiineae</taxon>
        <taxon>Mycenaceae</taxon>
        <taxon>Mycena</taxon>
    </lineage>
</organism>
<evidence type="ECO:0000256" key="1">
    <source>
        <dbReference type="SAM" id="SignalP"/>
    </source>
</evidence>
<keyword evidence="3" id="KW-1185">Reference proteome</keyword>
<evidence type="ECO:0000313" key="3">
    <source>
        <dbReference type="Proteomes" id="UP001215280"/>
    </source>
</evidence>
<dbReference type="EMBL" id="JARJLG010000246">
    <property type="protein sequence ID" value="KAJ7723483.1"/>
    <property type="molecule type" value="Genomic_DNA"/>
</dbReference>
<evidence type="ECO:0000313" key="2">
    <source>
        <dbReference type="EMBL" id="KAJ7723483.1"/>
    </source>
</evidence>